<evidence type="ECO:0000256" key="2">
    <source>
        <dbReference type="ARBA" id="ARBA00023125"/>
    </source>
</evidence>
<feature type="domain" description="HTH tetR-type" evidence="5">
    <location>
        <begin position="17"/>
        <end position="76"/>
    </location>
</feature>
<dbReference type="SUPFAM" id="SSF48498">
    <property type="entry name" value="Tetracyclin repressor-like, C-terminal domain"/>
    <property type="match status" value="1"/>
</dbReference>
<dbReference type="AlphaFoldDB" id="A0A1Q9GJ68"/>
<evidence type="ECO:0000256" key="3">
    <source>
        <dbReference type="ARBA" id="ARBA00023163"/>
    </source>
</evidence>
<evidence type="ECO:0000256" key="1">
    <source>
        <dbReference type="ARBA" id="ARBA00023015"/>
    </source>
</evidence>
<keyword evidence="2 4" id="KW-0238">DNA-binding</keyword>
<evidence type="ECO:0000313" key="7">
    <source>
        <dbReference type="Proteomes" id="UP000186905"/>
    </source>
</evidence>
<sequence>MSVKDKKRGRPKGSSSQLSKEAIMDMAKRLMQEDGKIPSIRKLAASLSVDAMAIYHYFNNKNALLEAITTSLIEDIFEPKVSDDWKSELNQLCKSYLTLLSRYPGLLETLLGMDSHSPAEVFIERFRVVVEPLDLDPESAKNALDLLADYLHGYALASQCNKSHSTLNIEMIKGPLELYCIALENA</sequence>
<dbReference type="Proteomes" id="UP000186905">
    <property type="component" value="Unassembled WGS sequence"/>
</dbReference>
<name>A0A1Q9GJ68_9GAMM</name>
<dbReference type="InterPro" id="IPR036271">
    <property type="entry name" value="Tet_transcr_reg_TetR-rel_C_sf"/>
</dbReference>
<evidence type="ECO:0000313" key="6">
    <source>
        <dbReference type="EMBL" id="OLQ74503.1"/>
    </source>
</evidence>
<evidence type="ECO:0000259" key="5">
    <source>
        <dbReference type="PROSITE" id="PS50977"/>
    </source>
</evidence>
<organism evidence="6 7">
    <name type="scientific">Photobacterium proteolyticum</name>
    <dbReference type="NCBI Taxonomy" id="1903952"/>
    <lineage>
        <taxon>Bacteria</taxon>
        <taxon>Pseudomonadati</taxon>
        <taxon>Pseudomonadota</taxon>
        <taxon>Gammaproteobacteria</taxon>
        <taxon>Vibrionales</taxon>
        <taxon>Vibrionaceae</taxon>
        <taxon>Photobacterium</taxon>
    </lineage>
</organism>
<keyword evidence="7" id="KW-1185">Reference proteome</keyword>
<dbReference type="OrthoDB" id="329481at2"/>
<feature type="DNA-binding region" description="H-T-H motif" evidence="4">
    <location>
        <begin position="39"/>
        <end position="58"/>
    </location>
</feature>
<comment type="caution">
    <text evidence="6">The sequence shown here is derived from an EMBL/GenBank/DDBJ whole genome shotgun (WGS) entry which is preliminary data.</text>
</comment>
<dbReference type="GO" id="GO:0045892">
    <property type="term" value="P:negative regulation of DNA-templated transcription"/>
    <property type="evidence" value="ECO:0007669"/>
    <property type="project" value="InterPro"/>
</dbReference>
<reference evidence="6 7" key="1">
    <citation type="submission" date="2016-09" db="EMBL/GenBank/DDBJ databases">
        <title>Photobacterium proteolyticum sp. nov. a protease producing bacterium isolated from ocean sediments of Laizhou Bay.</title>
        <authorList>
            <person name="Li Y."/>
        </authorList>
    </citation>
    <scope>NUCLEOTIDE SEQUENCE [LARGE SCALE GENOMIC DNA]</scope>
    <source>
        <strain evidence="6 7">13-12</strain>
    </source>
</reference>
<gene>
    <name evidence="6" type="ORF">BIT28_13895</name>
</gene>
<dbReference type="SUPFAM" id="SSF46689">
    <property type="entry name" value="Homeodomain-like"/>
    <property type="match status" value="1"/>
</dbReference>
<evidence type="ECO:0000256" key="4">
    <source>
        <dbReference type="PROSITE-ProRule" id="PRU00335"/>
    </source>
</evidence>
<accession>A0A1Q9GJ68</accession>
<keyword evidence="1" id="KW-0805">Transcription regulation</keyword>
<dbReference type="STRING" id="1903952.BIT28_13895"/>
<dbReference type="InterPro" id="IPR009057">
    <property type="entry name" value="Homeodomain-like_sf"/>
</dbReference>
<protein>
    <submittedName>
        <fullName evidence="6">Transcriptional regulator</fullName>
    </submittedName>
</protein>
<dbReference type="PROSITE" id="PS50977">
    <property type="entry name" value="HTH_TETR_2"/>
    <property type="match status" value="1"/>
</dbReference>
<dbReference type="Pfam" id="PF00440">
    <property type="entry name" value="TetR_N"/>
    <property type="match status" value="1"/>
</dbReference>
<proteinExistence type="predicted"/>
<dbReference type="InterPro" id="IPR004111">
    <property type="entry name" value="Repressor_TetR_C"/>
</dbReference>
<dbReference type="Pfam" id="PF02909">
    <property type="entry name" value="TetR_C_1"/>
    <property type="match status" value="1"/>
</dbReference>
<dbReference type="InterPro" id="IPR001647">
    <property type="entry name" value="HTH_TetR"/>
</dbReference>
<dbReference type="GO" id="GO:0003677">
    <property type="term" value="F:DNA binding"/>
    <property type="evidence" value="ECO:0007669"/>
    <property type="project" value="UniProtKB-UniRule"/>
</dbReference>
<dbReference type="RefSeq" id="WP_075765565.1">
    <property type="nucleotide sequence ID" value="NZ_MJIL01000083.1"/>
</dbReference>
<keyword evidence="3" id="KW-0804">Transcription</keyword>
<dbReference type="PRINTS" id="PR00455">
    <property type="entry name" value="HTHTETR"/>
</dbReference>
<dbReference type="Gene3D" id="1.10.357.10">
    <property type="entry name" value="Tetracycline Repressor, domain 2"/>
    <property type="match status" value="1"/>
</dbReference>
<dbReference type="EMBL" id="MJIL01000083">
    <property type="protein sequence ID" value="OLQ74503.1"/>
    <property type="molecule type" value="Genomic_DNA"/>
</dbReference>